<dbReference type="InterPro" id="IPR017802">
    <property type="entry name" value="VWFA-rel_acidobac-type"/>
</dbReference>
<protein>
    <submittedName>
        <fullName evidence="3">VWA domain-containing protein</fullName>
    </submittedName>
</protein>
<gene>
    <name evidence="3" type="ORF">HYX28_09160</name>
</gene>
<evidence type="ECO:0000313" key="3">
    <source>
        <dbReference type="EMBL" id="MBI2678938.1"/>
    </source>
</evidence>
<comment type="caution">
    <text evidence="3">The sequence shown here is derived from an EMBL/GenBank/DDBJ whole genome shotgun (WGS) entry which is preliminary data.</text>
</comment>
<feature type="compositionally biased region" description="Basic and acidic residues" evidence="1">
    <location>
        <begin position="76"/>
        <end position="94"/>
    </location>
</feature>
<evidence type="ECO:0000313" key="4">
    <source>
        <dbReference type="Proteomes" id="UP000779809"/>
    </source>
</evidence>
<proteinExistence type="predicted"/>
<sequence>MLPKTLLVQPAKHIASVVLLALWVGAVVPAFGQQQPAPPQQQPGTQTPDPQNKDAQEANPTAGGPGGDVGTIAVPKKKDESSSVEKKDKPEKFKNPAGMPDFSVRVDVPSVNVDVTVLTREGGFVPGLHQENFRVLEDGVPQKVTTFTQTEAPITAVLLVEFANTNYSFVRDMLNASYTFAQGLKPQDWVAVVSYDMKPQIMADFTQDKRQIYAALGHLRIPGFSETNLFDALYDTLDRIDRIEGRKYVILIASGVDTFSKHTLDDAYKKVKTTPNVTIFAISTGGYLRTAYEPRMGPISQLNYLQADNQMNYFAKMTGGQSYRPRFLGEFPEIFNSIANVIRNQYSLTYHPSNTRQDGSYRKIKIELINPQNGAPLKMVNEKGKELKYQIIAREGYNAKHVVE</sequence>
<reference evidence="3" key="1">
    <citation type="submission" date="2020-07" db="EMBL/GenBank/DDBJ databases">
        <title>Huge and variable diversity of episymbiotic CPR bacteria and DPANN archaea in groundwater ecosystems.</title>
        <authorList>
            <person name="He C.Y."/>
            <person name="Keren R."/>
            <person name="Whittaker M."/>
            <person name="Farag I.F."/>
            <person name="Doudna J."/>
            <person name="Cate J.H.D."/>
            <person name="Banfield J.F."/>
        </authorList>
    </citation>
    <scope>NUCLEOTIDE SEQUENCE</scope>
    <source>
        <strain evidence="3">NC_groundwater_580_Pr5_B-0.1um_64_19</strain>
    </source>
</reference>
<organism evidence="3 4">
    <name type="scientific">Candidatus Korobacter versatilis</name>
    <dbReference type="NCBI Taxonomy" id="658062"/>
    <lineage>
        <taxon>Bacteria</taxon>
        <taxon>Pseudomonadati</taxon>
        <taxon>Acidobacteriota</taxon>
        <taxon>Terriglobia</taxon>
        <taxon>Terriglobales</taxon>
        <taxon>Candidatus Korobacteraceae</taxon>
        <taxon>Candidatus Korobacter</taxon>
    </lineage>
</organism>
<dbReference type="Gene3D" id="3.40.50.410">
    <property type="entry name" value="von Willebrand factor, type A domain"/>
    <property type="match status" value="1"/>
</dbReference>
<dbReference type="NCBIfam" id="TIGR03436">
    <property type="entry name" value="acidobact_VWFA"/>
    <property type="match status" value="1"/>
</dbReference>
<dbReference type="EMBL" id="JACPNR010000011">
    <property type="protein sequence ID" value="MBI2678938.1"/>
    <property type="molecule type" value="Genomic_DNA"/>
</dbReference>
<feature type="domain" description="VWFA" evidence="2">
    <location>
        <begin position="114"/>
        <end position="338"/>
    </location>
</feature>
<dbReference type="PROSITE" id="PS50234">
    <property type="entry name" value="VWFA"/>
    <property type="match status" value="1"/>
</dbReference>
<accession>A0A932A935</accession>
<dbReference type="CDD" id="cd00198">
    <property type="entry name" value="vWFA"/>
    <property type="match status" value="1"/>
</dbReference>
<evidence type="ECO:0000259" key="2">
    <source>
        <dbReference type="PROSITE" id="PS50234"/>
    </source>
</evidence>
<name>A0A932A935_9BACT</name>
<feature type="region of interest" description="Disordered" evidence="1">
    <location>
        <begin position="34"/>
        <end position="98"/>
    </location>
</feature>
<evidence type="ECO:0000256" key="1">
    <source>
        <dbReference type="SAM" id="MobiDB-lite"/>
    </source>
</evidence>
<dbReference type="InterPro" id="IPR036465">
    <property type="entry name" value="vWFA_dom_sf"/>
</dbReference>
<dbReference type="Proteomes" id="UP000779809">
    <property type="component" value="Unassembled WGS sequence"/>
</dbReference>
<dbReference type="SUPFAM" id="SSF53300">
    <property type="entry name" value="vWA-like"/>
    <property type="match status" value="1"/>
</dbReference>
<dbReference type="Pfam" id="PF00092">
    <property type="entry name" value="VWA"/>
    <property type="match status" value="1"/>
</dbReference>
<dbReference type="InterPro" id="IPR002035">
    <property type="entry name" value="VWF_A"/>
</dbReference>
<dbReference type="AlphaFoldDB" id="A0A932A935"/>